<keyword evidence="1" id="KW-0472">Membrane</keyword>
<sequence length="280" mass="31491">MNKFKSFFTFLAFIWLYSCGFWALFRWISVGGIAWLGLAVNALALPVWMILRLWRPARYRGSLREDPAFAAVLLGLAVVLVTDTGKGEPAYLAIYNLFILLAYLFHLSALRQPEMPGVNERFPPLCTVEGQRLDPAAGVREGNIEGLVLVFLRGTFCADSRALLSKLPELGELLNHYNAQLILFSTEDKRRWAHLWRGGQLPEIVQLAEEEEANRPFVAAGGQPLWQRLFRPSTPTAGVCRPGLWLLDGEGFVLWRHLPGNYRTPGDVDLLKGQLSRLGE</sequence>
<comment type="caution">
    <text evidence="2">The sequence shown here is derived from an EMBL/GenBank/DDBJ whole genome shotgun (WGS) entry which is preliminary data.</text>
</comment>
<name>A0A7W4WEX4_9GAMM</name>
<evidence type="ECO:0000256" key="1">
    <source>
        <dbReference type="SAM" id="Phobius"/>
    </source>
</evidence>
<keyword evidence="1" id="KW-1133">Transmembrane helix</keyword>
<reference evidence="2 3" key="1">
    <citation type="submission" date="2020-08" db="EMBL/GenBank/DDBJ databases">
        <title>Genomic Encyclopedia of Type Strains, Phase III (KMG-III): the genomes of soil and plant-associated and newly described type strains.</title>
        <authorList>
            <person name="Whitman W."/>
        </authorList>
    </citation>
    <scope>NUCLEOTIDE SEQUENCE [LARGE SCALE GENOMIC DNA]</scope>
    <source>
        <strain evidence="2 3">CECT 8799</strain>
    </source>
</reference>
<dbReference type="AlphaFoldDB" id="A0A7W4WEX4"/>
<feature type="transmembrane region" description="Helical" evidence="1">
    <location>
        <begin position="34"/>
        <end position="54"/>
    </location>
</feature>
<dbReference type="RefSeq" id="WP_183461521.1">
    <property type="nucleotide sequence ID" value="NZ_JACHWZ010000015.1"/>
</dbReference>
<feature type="transmembrane region" description="Helical" evidence="1">
    <location>
        <begin position="90"/>
        <end position="110"/>
    </location>
</feature>
<dbReference type="SUPFAM" id="SSF52833">
    <property type="entry name" value="Thioredoxin-like"/>
    <property type="match status" value="1"/>
</dbReference>
<proteinExistence type="predicted"/>
<evidence type="ECO:0000313" key="3">
    <source>
        <dbReference type="Proteomes" id="UP000535937"/>
    </source>
</evidence>
<feature type="transmembrane region" description="Helical" evidence="1">
    <location>
        <begin position="7"/>
        <end position="28"/>
    </location>
</feature>
<protein>
    <recommendedName>
        <fullName evidence="4">AhpC/TSA family protein</fullName>
    </recommendedName>
</protein>
<dbReference type="PROSITE" id="PS51257">
    <property type="entry name" value="PROKAR_LIPOPROTEIN"/>
    <property type="match status" value="1"/>
</dbReference>
<dbReference type="EMBL" id="JACHWZ010000015">
    <property type="protein sequence ID" value="MBB3062316.1"/>
    <property type="molecule type" value="Genomic_DNA"/>
</dbReference>
<organism evidence="2 3">
    <name type="scientific">Microbulbifer rhizosphaerae</name>
    <dbReference type="NCBI Taxonomy" id="1562603"/>
    <lineage>
        <taxon>Bacteria</taxon>
        <taxon>Pseudomonadati</taxon>
        <taxon>Pseudomonadota</taxon>
        <taxon>Gammaproteobacteria</taxon>
        <taxon>Cellvibrionales</taxon>
        <taxon>Microbulbiferaceae</taxon>
        <taxon>Microbulbifer</taxon>
    </lineage>
</organism>
<feature type="transmembrane region" description="Helical" evidence="1">
    <location>
        <begin position="66"/>
        <end position="84"/>
    </location>
</feature>
<keyword evidence="3" id="KW-1185">Reference proteome</keyword>
<dbReference type="InterPro" id="IPR036249">
    <property type="entry name" value="Thioredoxin-like_sf"/>
</dbReference>
<keyword evidence="1" id="KW-0812">Transmembrane</keyword>
<accession>A0A7W4WEX4</accession>
<gene>
    <name evidence="2" type="ORF">FHS09_003161</name>
</gene>
<evidence type="ECO:0008006" key="4">
    <source>
        <dbReference type="Google" id="ProtNLM"/>
    </source>
</evidence>
<evidence type="ECO:0000313" key="2">
    <source>
        <dbReference type="EMBL" id="MBB3062316.1"/>
    </source>
</evidence>
<dbReference type="Proteomes" id="UP000535937">
    <property type="component" value="Unassembled WGS sequence"/>
</dbReference>